<evidence type="ECO:0000256" key="1">
    <source>
        <dbReference type="SAM" id="MobiDB-lite"/>
    </source>
</evidence>
<feature type="compositionally biased region" description="Polar residues" evidence="1">
    <location>
        <begin position="753"/>
        <end position="763"/>
    </location>
</feature>
<dbReference type="OrthoDB" id="5151921at2759"/>
<feature type="compositionally biased region" description="Basic and acidic residues" evidence="1">
    <location>
        <begin position="2698"/>
        <end position="2710"/>
    </location>
</feature>
<feature type="region of interest" description="Disordered" evidence="1">
    <location>
        <begin position="1914"/>
        <end position="1964"/>
    </location>
</feature>
<feature type="compositionally biased region" description="Polar residues" evidence="1">
    <location>
        <begin position="1336"/>
        <end position="1356"/>
    </location>
</feature>
<feature type="compositionally biased region" description="Basic and acidic residues" evidence="1">
    <location>
        <begin position="905"/>
        <end position="914"/>
    </location>
</feature>
<feature type="compositionally biased region" description="Polar residues" evidence="1">
    <location>
        <begin position="648"/>
        <end position="664"/>
    </location>
</feature>
<feature type="region of interest" description="Disordered" evidence="1">
    <location>
        <begin position="2516"/>
        <end position="3067"/>
    </location>
</feature>
<dbReference type="EMBL" id="CP099420">
    <property type="protein sequence ID" value="USW50880.1"/>
    <property type="molecule type" value="Genomic_DNA"/>
</dbReference>
<feature type="compositionally biased region" description="Basic and acidic residues" evidence="1">
    <location>
        <begin position="2123"/>
        <end position="2134"/>
    </location>
</feature>
<feature type="compositionally biased region" description="Low complexity" evidence="1">
    <location>
        <begin position="1914"/>
        <end position="1923"/>
    </location>
</feature>
<accession>A0A9Q9EHD3</accession>
<feature type="compositionally biased region" description="Polar residues" evidence="1">
    <location>
        <begin position="1449"/>
        <end position="1462"/>
    </location>
</feature>
<feature type="compositionally biased region" description="Low complexity" evidence="1">
    <location>
        <begin position="3004"/>
        <end position="3013"/>
    </location>
</feature>
<feature type="region of interest" description="Disordered" evidence="1">
    <location>
        <begin position="1314"/>
        <end position="1385"/>
    </location>
</feature>
<feature type="compositionally biased region" description="Polar residues" evidence="1">
    <location>
        <begin position="261"/>
        <end position="272"/>
    </location>
</feature>
<feature type="compositionally biased region" description="Acidic residues" evidence="1">
    <location>
        <begin position="31"/>
        <end position="46"/>
    </location>
</feature>
<feature type="region of interest" description="Disordered" evidence="1">
    <location>
        <begin position="175"/>
        <end position="275"/>
    </location>
</feature>
<gene>
    <name evidence="2" type="ORF">Slin15195_G041990</name>
</gene>
<feature type="compositionally biased region" description="Basic and acidic residues" evidence="1">
    <location>
        <begin position="989"/>
        <end position="1008"/>
    </location>
</feature>
<feature type="region of interest" description="Disordered" evidence="1">
    <location>
        <begin position="792"/>
        <end position="1149"/>
    </location>
</feature>
<feature type="compositionally biased region" description="Basic and acidic residues" evidence="1">
    <location>
        <begin position="2894"/>
        <end position="2908"/>
    </location>
</feature>
<feature type="compositionally biased region" description="Polar residues" evidence="1">
    <location>
        <begin position="407"/>
        <end position="417"/>
    </location>
</feature>
<feature type="compositionally biased region" description="Polar residues" evidence="1">
    <location>
        <begin position="431"/>
        <end position="440"/>
    </location>
</feature>
<feature type="compositionally biased region" description="Basic and acidic residues" evidence="1">
    <location>
        <begin position="70"/>
        <end position="79"/>
    </location>
</feature>
<protein>
    <recommendedName>
        <fullName evidence="4">SWI-SNF chromatin-remodeling complex protein</fullName>
    </recommendedName>
</protein>
<feature type="compositionally biased region" description="Basic and acidic residues" evidence="1">
    <location>
        <begin position="2680"/>
        <end position="2690"/>
    </location>
</feature>
<feature type="region of interest" description="Disordered" evidence="1">
    <location>
        <begin position="1798"/>
        <end position="1876"/>
    </location>
</feature>
<feature type="compositionally biased region" description="Polar residues" evidence="1">
    <location>
        <begin position="2185"/>
        <end position="2206"/>
    </location>
</feature>
<feature type="region of interest" description="Disordered" evidence="1">
    <location>
        <begin position="2236"/>
        <end position="2285"/>
    </location>
</feature>
<feature type="compositionally biased region" description="Low complexity" evidence="1">
    <location>
        <begin position="1697"/>
        <end position="1710"/>
    </location>
</feature>
<feature type="compositionally biased region" description="Basic and acidic residues" evidence="1">
    <location>
        <begin position="1836"/>
        <end position="1847"/>
    </location>
</feature>
<feature type="compositionally biased region" description="Low complexity" evidence="1">
    <location>
        <begin position="2154"/>
        <end position="2164"/>
    </location>
</feature>
<feature type="compositionally biased region" description="Basic and acidic residues" evidence="1">
    <location>
        <begin position="2173"/>
        <end position="2184"/>
    </location>
</feature>
<sequence>MANNNNPLSFKTVPGRHRTQKWNTAPKNTYDGDDWGDYDPYDDYGGQEEAAPPPLPSQASALPSQRLRKQSFDRGDDGMRSVSAPFPAYQQAPASAASGGRGSNDFPRSRSRPRDFTNPDQAPPPLRASASREAVAAPPGFFPPRKSSMGGNTYEAQQEAAEAKAIAESVTNPAVNVGADKPLPFIRPSDIYKRMEDEKRRESEESGRPSIDALDRVTSAERRADLEPVQEQRESVLYPRTYQPHVKERSGNEPFLPDTQFEGSATSRTRGASPTLPLVSRFSGFGDEILTLTSPKAAEDAPVPSRQSPPGLNTAGLATASSSIQPTPTSTRAGPGNDPAAEILAERQQEDGLQHQPSVGFRSAVHQAFDQNDASLSRDNSGSTPGAGVGRSDTSSTAGISPIMSRVPSTATAALTQRQRDGQVPPIVEETSITPTTSRPGSEVVGAGRVARKPSPGHSRNANGEHGPASFEPGYRRSLDPPSSGTSPARTPALETVESRRLSTPLSGVIGADDPDVVDQGAEIVQPDLHPVETPASEAAPTAYSTSAVSPAVPITGRGRSNTDYSVREADLADTINSSPDKDPSSPELAEAAQESKDSRDLFLRTHNMPGASPARGSTPTRSDSPAKSRVREIADKYHQIHDDSRRNSAASIGSSKSGWSTFTDDAKQPKLKRATTGQSQLGQEVDPSARSTTLRPEMGREESFRPDLPGGWINSEAPTPAVEAPPQLATRDVPSPDEPIDLTPTTKKHQLQGAQPTTTTRSPIDAARDFGSQLGAALMGQYGVGHQTRDFASKEAPAPVDQSEALPKRAYGDVSIAPPLWRHETDSTEAPTSVASSAVPTPLPKDTPKAEANASSESGLNAGYFNTVAPLRVRSREPSPEHGIAPRNATSQHLSHVSGDSAEDDRIREEIVRSLDSTADNTVRTQDALNAPDNARRDEHGGSAFPAAAAGAPGLGAAAATVVSNAKTASTKPGLLNTRFSWENSAPLREEPKSPEIKPEAAYERPRSKQLHIMNPEDGALSPDTPAGDRLPELSGTVGGPLSVPEIKRPEAAAAEGEIVRSLSQRVKSPASPVARAPEHLIPETTIEPGSPSQSLHELAPSPISEKSPRIPSYSADSTQETVYAPSTTAAATSPIRPKSSGQSHGQIPAFRNILQIKDADDRIKTYNDTRRTFADMNTGLGDWLQAMTARHPDVLETAEMGKPPPLEPSVTAAGTNQWKRGHRAAAPSMNLTGLKSRFASGSGAPVDGQGRTASTGATGPSNGLASSDTAGGSGGVDLDRVQQQMQQKGKEFMKNAGVFGSKASTGAKGLLAKGRSRFGGSVRGKGGEVPPPSSTKRSPSAFSKLRSLSTSSITLKPGPKPSTSPERDLHMQSSRAVSDYRSAAITSQDTVPVAATMPTFGAPTPASQDARLYGAGPDISPMTPQAQTSDAAVDREGANRVVEDWSSRSNIIEANGSTDGNHNRSEDQETFDQPTQRETNAFGPPTFTDEQLPGSMAVPHRDAAVQDNSAVEHATDNVRHAGATIFPDQTASSVSAIPVSASAVSALAAQISDVESRSEAVQEIKEATPILEEAALQSPVAAQEVPRASVGPSTLSESTQVPSTSLPTDERFASPPMVETESASSRNQAAPPIVTIPGIDTVTSHERSFSDAPMIPLSSTNLAPTTASAFENRPDLSRRTSAASSVLAFRRREGSSTPSSRSSRPISGVFDRLRDKARSWSRTRKEGSRSRPASLVLSHSNLLSDEGLPTPANQSVKATRDTDATHNDTELTARIPHQQTTANDFALMDFRDVAVDPSKSTLPDSPPMALGTQTSPQRTEAWNEPDAQLPPKTPDVRNRNSEHGRLGVLPSPAPTATTFAEGERHASIERSRRRSSAVVRDAWRQGLDDQYGRLVGEPLDVVPSQVPSEESAVVAPVAASSTADRSEREAVQRPQQQRKVSDITMLPSQQRRASESAGMGGGALPPLATGLQNIGFTPRHGRNESEISGLTDAEFVEASPLTMRTAEPTLVHETQAEPIMTNFRPATSDDTGTRDSIWDKEIAEQEAEIQRLGSVRSANQDHEPVVPLQTRDRTAEAPFASIVASATARKQKQNQRLVETQRNPYVLSDSRKTSAGNPEGATDKWEDARSEVSAEEGALHNSYSVHQSTNPSISRRSSVSSIGANAAAKLSDSRAPSEHRNSELGTTAEATAHSSRPTTAPSSKCQRDVPVLFDNGRAATHQPLLDIEEPMSAQAVPAGPSDASPTVQQSSSEQQSVRPDHARTVSQGLLPGVRPPSLGSSDFQKRFSQRLYAQRPDMGERPLSYMTLPRDKGGFVRERIDTGAAGSKRQSLVLGSTETQQTLPAPPAPAEENTIPAADISALSGPPAGTPPFQQHPVFRNSVVDVQPTEYERMRSTSRQGGVLTSPGLTEGPTSPSGEAGYFRNPQPFTSAIPGRNVISDNHGLEDVHAWGETVAIPRDEVPSAGIKQARRRSGMWNAFTNRRTSTGAKLDVVEPIAPLASLENSDAIGANITAGEPERYETVKKGGKKTLQKPQRASSSAVKLTESGPKKKRFSGLKSFLGRSGTTVGESSGNTRIRSSSQSRADDRSRKLQKIAPVAPVPPPQYHQPGNPATVKGGMHSYEDYERARKREMAAYAEQSGRQTSRAAAPSSPMDQERTPTGHPPADGWYGPSSHKTHQDDIGRAHTTDQVSALQHDEASLREDRPAARVPEAFRPVEASFNRSVEPIGPPPGHTPPMRDFGPSEEQQQQYSAGRQERYGSDGSVPVSGRSDYYHAGQRPFGSMSAISPVQPTLPPIQTQGRVVSAGTAMARSPAKDYADQQTPFAINMPGGSRPGSRDVSRGDGQHYQYAETSPPRMQSSQYSQQSQPYSRSSEDRYTPATRPHNGFNYEGRDHTEQQGYDDGRGYPSPPYSPQQQAPYDWMSRQALNQGQQYSHPSQAPMYQSRVEAGATQQQQQGWYPRQRPRDAYPPSADQQHRRYYSQGSQPPQHHSPPKPTYGSMQRMQQQRQYMRGEDGGVDYRARRPSTGYSGRRDDPAVGEDEVDMIMRGASYPGQEWDPYSGRR</sequence>
<feature type="region of interest" description="Disordered" evidence="1">
    <location>
        <begin position="1"/>
        <end position="160"/>
    </location>
</feature>
<dbReference type="Proteomes" id="UP001056384">
    <property type="component" value="Chromosome 3"/>
</dbReference>
<evidence type="ECO:0000313" key="3">
    <source>
        <dbReference type="Proteomes" id="UP001056384"/>
    </source>
</evidence>
<feature type="compositionally biased region" description="Polar residues" evidence="1">
    <location>
        <begin position="319"/>
        <end position="332"/>
    </location>
</feature>
<feature type="compositionally biased region" description="Basic and acidic residues" evidence="1">
    <location>
        <begin position="594"/>
        <end position="604"/>
    </location>
</feature>
<reference evidence="2" key="1">
    <citation type="submission" date="2022-06" db="EMBL/GenBank/DDBJ databases">
        <title>Complete genome sequences of two strains of the flax pathogen Septoria linicola.</title>
        <authorList>
            <person name="Lapalu N."/>
            <person name="Simon A."/>
            <person name="Demenou B."/>
            <person name="Paumier D."/>
            <person name="Guillot M.-P."/>
            <person name="Gout L."/>
            <person name="Valade R."/>
        </authorList>
    </citation>
    <scope>NUCLEOTIDE SEQUENCE</scope>
    <source>
        <strain evidence="2">SE15195</strain>
    </source>
</reference>
<feature type="compositionally biased region" description="Basic and acidic residues" evidence="1">
    <location>
        <begin position="1434"/>
        <end position="1448"/>
    </location>
</feature>
<feature type="compositionally biased region" description="Polar residues" evidence="1">
    <location>
        <begin position="2788"/>
        <end position="2805"/>
    </location>
</feature>
<feature type="compositionally biased region" description="Polar residues" evidence="1">
    <location>
        <begin position="2535"/>
        <end position="2545"/>
    </location>
</feature>
<feature type="region of interest" description="Disordered" evidence="1">
    <location>
        <begin position="2325"/>
        <end position="2378"/>
    </location>
</feature>
<feature type="compositionally biased region" description="Basic and acidic residues" evidence="1">
    <location>
        <begin position="190"/>
        <end position="234"/>
    </location>
</feature>
<feature type="compositionally biased region" description="Basic and acidic residues" evidence="1">
    <location>
        <begin position="2839"/>
        <end position="2848"/>
    </location>
</feature>
<feature type="compositionally biased region" description="Basic and acidic residues" evidence="1">
    <location>
        <begin position="344"/>
        <end position="353"/>
    </location>
</feature>
<organism evidence="2 3">
    <name type="scientific">Septoria linicola</name>
    <dbReference type="NCBI Taxonomy" id="215465"/>
    <lineage>
        <taxon>Eukaryota</taxon>
        <taxon>Fungi</taxon>
        <taxon>Dikarya</taxon>
        <taxon>Ascomycota</taxon>
        <taxon>Pezizomycotina</taxon>
        <taxon>Dothideomycetes</taxon>
        <taxon>Dothideomycetidae</taxon>
        <taxon>Mycosphaerellales</taxon>
        <taxon>Mycosphaerellaceae</taxon>
        <taxon>Septoria</taxon>
    </lineage>
</organism>
<feature type="region of interest" description="Disordered" evidence="1">
    <location>
        <begin position="530"/>
        <end position="766"/>
    </location>
</feature>
<feature type="compositionally biased region" description="Basic and acidic residues" evidence="1">
    <location>
        <begin position="625"/>
        <end position="647"/>
    </location>
</feature>
<feature type="compositionally biased region" description="Polar residues" evidence="1">
    <location>
        <begin position="369"/>
        <end position="384"/>
    </location>
</feature>
<feature type="compositionally biased region" description="Basic and acidic residues" evidence="1">
    <location>
        <begin position="1863"/>
        <end position="1872"/>
    </location>
</feature>
<feature type="compositionally biased region" description="Low complexity" evidence="1">
    <location>
        <begin position="2857"/>
        <end position="2875"/>
    </location>
</feature>
<feature type="region of interest" description="Disordered" evidence="1">
    <location>
        <begin position="2397"/>
        <end position="2423"/>
    </location>
</feature>
<feature type="region of interest" description="Disordered" evidence="1">
    <location>
        <begin position="2088"/>
        <end position="2209"/>
    </location>
</feature>
<feature type="compositionally biased region" description="Low complexity" evidence="1">
    <location>
        <begin position="1126"/>
        <end position="1136"/>
    </location>
</feature>
<feature type="compositionally biased region" description="Basic and acidic residues" evidence="1">
    <location>
        <begin position="2624"/>
        <end position="2636"/>
    </location>
</feature>
<feature type="region of interest" description="Disordered" evidence="1">
    <location>
        <begin position="1743"/>
        <end position="1763"/>
    </location>
</feature>
<feature type="compositionally biased region" description="Polar residues" evidence="1">
    <location>
        <begin position="2096"/>
        <end position="2105"/>
    </location>
</feature>
<feature type="region of interest" description="Disordered" evidence="1">
    <location>
        <begin position="1236"/>
        <end position="1279"/>
    </location>
</feature>
<feature type="compositionally biased region" description="Polar residues" evidence="1">
    <location>
        <begin position="963"/>
        <end position="972"/>
    </location>
</feature>
<feature type="compositionally biased region" description="Polar residues" evidence="1">
    <location>
        <begin position="916"/>
        <end position="929"/>
    </location>
</feature>
<evidence type="ECO:0008006" key="4">
    <source>
        <dbReference type="Google" id="ProtNLM"/>
    </source>
</evidence>
<feature type="compositionally biased region" description="Polar residues" evidence="1">
    <location>
        <begin position="1253"/>
        <end position="1272"/>
    </location>
</feature>
<feature type="compositionally biased region" description="Polar residues" evidence="1">
    <location>
        <begin position="2567"/>
        <end position="2578"/>
    </location>
</feature>
<keyword evidence="3" id="KW-1185">Reference proteome</keyword>
<feature type="compositionally biased region" description="Polar residues" evidence="1">
    <location>
        <begin position="1593"/>
        <end position="1609"/>
    </location>
</feature>
<name>A0A9Q9EHD3_9PEZI</name>
<feature type="compositionally biased region" description="Polar residues" evidence="1">
    <location>
        <begin position="829"/>
        <end position="840"/>
    </location>
</feature>
<proteinExistence type="predicted"/>
<feature type="compositionally biased region" description="Low complexity" evidence="1">
    <location>
        <begin position="943"/>
        <end position="961"/>
    </location>
</feature>
<feature type="compositionally biased region" description="Basic and acidic residues" evidence="1">
    <location>
        <begin position="3014"/>
        <end position="3025"/>
    </location>
</feature>
<feature type="region of interest" description="Disordered" evidence="1">
    <location>
        <begin position="1588"/>
        <end position="1633"/>
    </location>
</feature>
<feature type="region of interest" description="Disordered" evidence="1">
    <location>
        <begin position="293"/>
        <end position="515"/>
    </location>
</feature>
<feature type="compositionally biased region" description="Polar residues" evidence="1">
    <location>
        <begin position="2929"/>
        <end position="2945"/>
    </location>
</feature>
<feature type="compositionally biased region" description="Polar residues" evidence="1">
    <location>
        <begin position="2143"/>
        <end position="2153"/>
    </location>
</feature>
<feature type="region of interest" description="Disordered" evidence="1">
    <location>
        <begin position="1671"/>
        <end position="1712"/>
    </location>
</feature>
<feature type="compositionally biased region" description="Low complexity" evidence="1">
    <location>
        <begin position="83"/>
        <end position="98"/>
    </location>
</feature>
<feature type="compositionally biased region" description="Polar residues" evidence="1">
    <location>
        <begin position="1813"/>
        <end position="1822"/>
    </location>
</feature>
<evidence type="ECO:0000313" key="2">
    <source>
        <dbReference type="EMBL" id="USW50880.1"/>
    </source>
</evidence>
<feature type="region of interest" description="Disordered" evidence="1">
    <location>
        <begin position="1397"/>
        <end position="1496"/>
    </location>
</feature>